<organism evidence="9 10">
    <name type="scientific">Candidatus Thalassospirochaeta sargassi</name>
    <dbReference type="NCBI Taxonomy" id="3119039"/>
    <lineage>
        <taxon>Bacteria</taxon>
        <taxon>Pseudomonadati</taxon>
        <taxon>Spirochaetota</taxon>
        <taxon>Spirochaetia</taxon>
        <taxon>Spirochaetales</taxon>
        <taxon>Spirochaetaceae</taxon>
        <taxon>Candidatus Thalassospirochaeta</taxon>
    </lineage>
</organism>
<feature type="transmembrane region" description="Helical" evidence="7">
    <location>
        <begin position="129"/>
        <end position="148"/>
    </location>
</feature>
<evidence type="ECO:0000256" key="5">
    <source>
        <dbReference type="ARBA" id="ARBA00022989"/>
    </source>
</evidence>
<reference evidence="9 10" key="1">
    <citation type="submission" date="2022-12" db="EMBL/GenBank/DDBJ databases">
        <title>Metagenome assembled genome from gulf of manar.</title>
        <authorList>
            <person name="Kohli P."/>
            <person name="Pk S."/>
            <person name="Venkata Ramana C."/>
            <person name="Sasikala C."/>
        </authorList>
    </citation>
    <scope>NUCLEOTIDE SEQUENCE [LARGE SCALE GENOMIC DNA]</scope>
    <source>
        <strain evidence="9">JB008</strain>
    </source>
</reference>
<dbReference type="GO" id="GO:0005886">
    <property type="term" value="C:plasma membrane"/>
    <property type="evidence" value="ECO:0007669"/>
    <property type="project" value="UniProtKB-SubCell"/>
</dbReference>
<dbReference type="AlphaFoldDB" id="A0AAJ1ILH6"/>
<evidence type="ECO:0000256" key="4">
    <source>
        <dbReference type="ARBA" id="ARBA00022692"/>
    </source>
</evidence>
<dbReference type="SUPFAM" id="SSF161098">
    <property type="entry name" value="MetI-like"/>
    <property type="match status" value="1"/>
</dbReference>
<evidence type="ECO:0000256" key="1">
    <source>
        <dbReference type="ARBA" id="ARBA00004651"/>
    </source>
</evidence>
<feature type="transmembrane region" description="Helical" evidence="7">
    <location>
        <begin position="191"/>
        <end position="211"/>
    </location>
</feature>
<dbReference type="InterPro" id="IPR000515">
    <property type="entry name" value="MetI-like"/>
</dbReference>
<evidence type="ECO:0000256" key="7">
    <source>
        <dbReference type="RuleBase" id="RU363032"/>
    </source>
</evidence>
<keyword evidence="6 7" id="KW-0472">Membrane</keyword>
<feature type="transmembrane region" description="Helical" evidence="7">
    <location>
        <begin position="97"/>
        <end position="117"/>
    </location>
</feature>
<evidence type="ECO:0000259" key="8">
    <source>
        <dbReference type="PROSITE" id="PS50928"/>
    </source>
</evidence>
<gene>
    <name evidence="9" type="ORF">PQJ61_15825</name>
</gene>
<dbReference type="Proteomes" id="UP001221217">
    <property type="component" value="Unassembled WGS sequence"/>
</dbReference>
<dbReference type="PROSITE" id="PS50928">
    <property type="entry name" value="ABC_TM1"/>
    <property type="match status" value="1"/>
</dbReference>
<protein>
    <submittedName>
        <fullName evidence="9">ABC transporter permease subunit</fullName>
    </submittedName>
</protein>
<dbReference type="PANTHER" id="PTHR30151:SF16">
    <property type="entry name" value="ABC TRANSPORTER PERMEASE PROTEIN"/>
    <property type="match status" value="1"/>
</dbReference>
<dbReference type="Gene3D" id="1.10.3720.10">
    <property type="entry name" value="MetI-like"/>
    <property type="match status" value="1"/>
</dbReference>
<feature type="domain" description="ABC transmembrane type-1" evidence="8">
    <location>
        <begin position="52"/>
        <end position="244"/>
    </location>
</feature>
<name>A0AAJ1ILH6_9SPIO</name>
<sequence>MKRSLPGTLLWFVILLVVWEITARSGLVSELVLPSITVVFASFGGELISGSLLSGTFVSLGFVVAGILSGAFTAFILAALSFQFAAVKRLSSMLTAVLHPLPGIAVLPILILFFGIGRLTLLMVIIHSVLWPLVVNITAGFSSVPAVYQKIGANYALKSSAFFFRIMLPASFPHIFSGLKTAWARAWRAAVSAEMIFGITGSGGGLGWFVFQKRIFMDTPGMYAGILMLALIGLIVESGLFHLIEAETLKKWGEA</sequence>
<evidence type="ECO:0000256" key="6">
    <source>
        <dbReference type="ARBA" id="ARBA00023136"/>
    </source>
</evidence>
<feature type="transmembrane region" description="Helical" evidence="7">
    <location>
        <begin position="33"/>
        <end position="53"/>
    </location>
</feature>
<keyword evidence="4 7" id="KW-0812">Transmembrane</keyword>
<comment type="similarity">
    <text evidence="7">Belongs to the binding-protein-dependent transport system permease family.</text>
</comment>
<proteinExistence type="inferred from homology"/>
<keyword evidence="3" id="KW-1003">Cell membrane</keyword>
<dbReference type="Pfam" id="PF00528">
    <property type="entry name" value="BPD_transp_1"/>
    <property type="match status" value="1"/>
</dbReference>
<keyword evidence="2 7" id="KW-0813">Transport</keyword>
<accession>A0AAJ1ILH6</accession>
<feature type="transmembrane region" description="Helical" evidence="7">
    <location>
        <begin position="223"/>
        <end position="244"/>
    </location>
</feature>
<evidence type="ECO:0000313" key="10">
    <source>
        <dbReference type="Proteomes" id="UP001221217"/>
    </source>
</evidence>
<dbReference type="EMBL" id="JAQQAL010000042">
    <property type="protein sequence ID" value="MDC7228231.1"/>
    <property type="molecule type" value="Genomic_DNA"/>
</dbReference>
<feature type="transmembrane region" description="Helical" evidence="7">
    <location>
        <begin position="160"/>
        <end position="179"/>
    </location>
</feature>
<keyword evidence="5 7" id="KW-1133">Transmembrane helix</keyword>
<comment type="subcellular location">
    <subcellularLocation>
        <location evidence="1 7">Cell membrane</location>
        <topology evidence="1 7">Multi-pass membrane protein</topology>
    </subcellularLocation>
</comment>
<evidence type="ECO:0000256" key="3">
    <source>
        <dbReference type="ARBA" id="ARBA00022475"/>
    </source>
</evidence>
<evidence type="ECO:0000313" key="9">
    <source>
        <dbReference type="EMBL" id="MDC7228231.1"/>
    </source>
</evidence>
<evidence type="ECO:0000256" key="2">
    <source>
        <dbReference type="ARBA" id="ARBA00022448"/>
    </source>
</evidence>
<dbReference type="GO" id="GO:0055085">
    <property type="term" value="P:transmembrane transport"/>
    <property type="evidence" value="ECO:0007669"/>
    <property type="project" value="InterPro"/>
</dbReference>
<dbReference type="PANTHER" id="PTHR30151">
    <property type="entry name" value="ALKANE SULFONATE ABC TRANSPORTER-RELATED, MEMBRANE SUBUNIT"/>
    <property type="match status" value="1"/>
</dbReference>
<feature type="transmembrane region" description="Helical" evidence="7">
    <location>
        <begin position="60"/>
        <end position="85"/>
    </location>
</feature>
<dbReference type="InterPro" id="IPR035906">
    <property type="entry name" value="MetI-like_sf"/>
</dbReference>
<comment type="caution">
    <text evidence="9">The sequence shown here is derived from an EMBL/GenBank/DDBJ whole genome shotgun (WGS) entry which is preliminary data.</text>
</comment>